<gene>
    <name evidence="6" type="ORF">KM031_17235</name>
</gene>
<name>A0A975PB84_9RHOB</name>
<sequence>MHALPPLTALRAFEAVVRTGTLSAAAHDLGITHGAVSLQIRALEQAVGQPLFARPGKRLVLNGHGARLFQAVSTAFQGMATATAQLRAPVDSGRLRIACVPALLSHWLLQVIDDFAQTHPEVELHLIPANDPQLVLRDAADLCLCYGDRPDPAQIHSQSLAAVRLFPVASPALLTRVPLKSWRGLQQHVLLHADDGQEWREWAGAAPCPLRPTAHRYLSDARLVLEAAILGHGIALGDTITTGRALARGDLVVPFAQSVMSRSVFYLACHPGRRDVPLLAKMSGWLAGAMEATGDPLRLPAARGE</sequence>
<keyword evidence="2" id="KW-0805">Transcription regulation</keyword>
<organism evidence="6 7">
    <name type="scientific">Gemmobacter fulvus</name>
    <dbReference type="NCBI Taxonomy" id="2840474"/>
    <lineage>
        <taxon>Bacteria</taxon>
        <taxon>Pseudomonadati</taxon>
        <taxon>Pseudomonadota</taxon>
        <taxon>Alphaproteobacteria</taxon>
        <taxon>Rhodobacterales</taxon>
        <taxon>Paracoccaceae</taxon>
        <taxon>Gemmobacter</taxon>
    </lineage>
</organism>
<dbReference type="InterPro" id="IPR058163">
    <property type="entry name" value="LysR-type_TF_proteobact-type"/>
</dbReference>
<dbReference type="Gene3D" id="1.10.10.10">
    <property type="entry name" value="Winged helix-like DNA-binding domain superfamily/Winged helix DNA-binding domain"/>
    <property type="match status" value="1"/>
</dbReference>
<evidence type="ECO:0000259" key="5">
    <source>
        <dbReference type="PROSITE" id="PS50931"/>
    </source>
</evidence>
<evidence type="ECO:0000256" key="3">
    <source>
        <dbReference type="ARBA" id="ARBA00023125"/>
    </source>
</evidence>
<dbReference type="PANTHER" id="PTHR30537:SF74">
    <property type="entry name" value="HTH-TYPE TRANSCRIPTIONAL REGULATOR TRPI"/>
    <property type="match status" value="1"/>
</dbReference>
<dbReference type="InterPro" id="IPR036388">
    <property type="entry name" value="WH-like_DNA-bd_sf"/>
</dbReference>
<reference evidence="6" key="1">
    <citation type="submission" date="2021-06" db="EMBL/GenBank/DDBJ databases">
        <authorList>
            <person name="Lee C.-S."/>
            <person name="Jin L."/>
        </authorList>
    </citation>
    <scope>NUCLEOTIDE SEQUENCE</scope>
    <source>
        <strain evidence="6">Con5</strain>
        <plasmid evidence="6">p1</plasmid>
    </source>
</reference>
<dbReference type="PRINTS" id="PR00039">
    <property type="entry name" value="HTHLYSR"/>
</dbReference>
<dbReference type="InterPro" id="IPR000847">
    <property type="entry name" value="LysR_HTH_N"/>
</dbReference>
<dbReference type="KEGG" id="gfu:KM031_17235"/>
<evidence type="ECO:0000313" key="6">
    <source>
        <dbReference type="EMBL" id="QWK92443.1"/>
    </source>
</evidence>
<evidence type="ECO:0000256" key="1">
    <source>
        <dbReference type="ARBA" id="ARBA00009437"/>
    </source>
</evidence>
<keyword evidence="4" id="KW-0804">Transcription</keyword>
<dbReference type="Pfam" id="PF03466">
    <property type="entry name" value="LysR_substrate"/>
    <property type="match status" value="1"/>
</dbReference>
<proteinExistence type="inferred from homology"/>
<accession>A0A975PB84</accession>
<dbReference type="Gene3D" id="3.40.190.10">
    <property type="entry name" value="Periplasmic binding protein-like II"/>
    <property type="match status" value="2"/>
</dbReference>
<dbReference type="SUPFAM" id="SSF46785">
    <property type="entry name" value="Winged helix' DNA-binding domain"/>
    <property type="match status" value="1"/>
</dbReference>
<dbReference type="EMBL" id="CP076362">
    <property type="protein sequence ID" value="QWK92443.1"/>
    <property type="molecule type" value="Genomic_DNA"/>
</dbReference>
<dbReference type="PROSITE" id="PS50931">
    <property type="entry name" value="HTH_LYSR"/>
    <property type="match status" value="1"/>
</dbReference>
<feature type="domain" description="HTH lysR-type" evidence="5">
    <location>
        <begin position="5"/>
        <end position="62"/>
    </location>
</feature>
<dbReference type="Pfam" id="PF00126">
    <property type="entry name" value="HTH_1"/>
    <property type="match status" value="1"/>
</dbReference>
<comment type="similarity">
    <text evidence="1">Belongs to the LysR transcriptional regulatory family.</text>
</comment>
<dbReference type="InterPro" id="IPR036390">
    <property type="entry name" value="WH_DNA-bd_sf"/>
</dbReference>
<evidence type="ECO:0000256" key="4">
    <source>
        <dbReference type="ARBA" id="ARBA00023163"/>
    </source>
</evidence>
<evidence type="ECO:0000313" key="7">
    <source>
        <dbReference type="Proteomes" id="UP000679352"/>
    </source>
</evidence>
<keyword evidence="7" id="KW-1185">Reference proteome</keyword>
<geneLocation type="plasmid" evidence="6 7">
    <name>p1</name>
</geneLocation>
<dbReference type="AlphaFoldDB" id="A0A975PB84"/>
<dbReference type="Proteomes" id="UP000679352">
    <property type="component" value="Plasmid p1"/>
</dbReference>
<evidence type="ECO:0000256" key="2">
    <source>
        <dbReference type="ARBA" id="ARBA00023015"/>
    </source>
</evidence>
<dbReference type="GO" id="GO:0043565">
    <property type="term" value="F:sequence-specific DNA binding"/>
    <property type="evidence" value="ECO:0007669"/>
    <property type="project" value="TreeGrafter"/>
</dbReference>
<dbReference type="RefSeq" id="WP_215505267.1">
    <property type="nucleotide sequence ID" value="NZ_CP076362.1"/>
</dbReference>
<protein>
    <submittedName>
        <fullName evidence="6">LysR family transcriptional regulator</fullName>
    </submittedName>
</protein>
<keyword evidence="3" id="KW-0238">DNA-binding</keyword>
<dbReference type="PANTHER" id="PTHR30537">
    <property type="entry name" value="HTH-TYPE TRANSCRIPTIONAL REGULATOR"/>
    <property type="match status" value="1"/>
</dbReference>
<dbReference type="InterPro" id="IPR005119">
    <property type="entry name" value="LysR_subst-bd"/>
</dbReference>
<dbReference type="GO" id="GO:0006351">
    <property type="term" value="P:DNA-templated transcription"/>
    <property type="evidence" value="ECO:0007669"/>
    <property type="project" value="TreeGrafter"/>
</dbReference>
<dbReference type="GO" id="GO:0003700">
    <property type="term" value="F:DNA-binding transcription factor activity"/>
    <property type="evidence" value="ECO:0007669"/>
    <property type="project" value="InterPro"/>
</dbReference>
<dbReference type="SUPFAM" id="SSF53850">
    <property type="entry name" value="Periplasmic binding protein-like II"/>
    <property type="match status" value="1"/>
</dbReference>
<keyword evidence="6" id="KW-0614">Plasmid</keyword>